<evidence type="ECO:0000313" key="2">
    <source>
        <dbReference type="EMBL" id="MFC4130606.1"/>
    </source>
</evidence>
<dbReference type="PANTHER" id="PTHR30231:SF41">
    <property type="entry name" value="DNA POLYMERASE III SUBUNIT EPSILON"/>
    <property type="match status" value="1"/>
</dbReference>
<dbReference type="SUPFAM" id="SSF53098">
    <property type="entry name" value="Ribonuclease H-like"/>
    <property type="match status" value="1"/>
</dbReference>
<dbReference type="SMART" id="SM00479">
    <property type="entry name" value="EXOIII"/>
    <property type="match status" value="1"/>
</dbReference>
<gene>
    <name evidence="2" type="ORF">ACFOZ4_08310</name>
</gene>
<comment type="caution">
    <text evidence="2">The sequence shown here is derived from an EMBL/GenBank/DDBJ whole genome shotgun (WGS) entry which is preliminary data.</text>
</comment>
<dbReference type="Proteomes" id="UP001595816">
    <property type="component" value="Unassembled WGS sequence"/>
</dbReference>
<feature type="domain" description="Exonuclease" evidence="1">
    <location>
        <begin position="39"/>
        <end position="210"/>
    </location>
</feature>
<dbReference type="PANTHER" id="PTHR30231">
    <property type="entry name" value="DNA POLYMERASE III SUBUNIT EPSILON"/>
    <property type="match status" value="1"/>
</dbReference>
<protein>
    <submittedName>
        <fullName evidence="2">PolC-type DNA polymerase III</fullName>
    </submittedName>
</protein>
<dbReference type="CDD" id="cd06127">
    <property type="entry name" value="DEDDh"/>
    <property type="match status" value="1"/>
</dbReference>
<dbReference type="Pfam" id="PF00929">
    <property type="entry name" value="RNase_T"/>
    <property type="match status" value="1"/>
</dbReference>
<dbReference type="InterPro" id="IPR013520">
    <property type="entry name" value="Ribonucl_H"/>
</dbReference>
<keyword evidence="3" id="KW-1185">Reference proteome</keyword>
<evidence type="ECO:0000259" key="1">
    <source>
        <dbReference type="SMART" id="SM00479"/>
    </source>
</evidence>
<reference evidence="3" key="1">
    <citation type="journal article" date="2019" name="Int. J. Syst. Evol. Microbiol.">
        <title>The Global Catalogue of Microorganisms (GCM) 10K type strain sequencing project: providing services to taxonomists for standard genome sequencing and annotation.</title>
        <authorList>
            <consortium name="The Broad Institute Genomics Platform"/>
            <consortium name="The Broad Institute Genome Sequencing Center for Infectious Disease"/>
            <person name="Wu L."/>
            <person name="Ma J."/>
        </authorList>
    </citation>
    <scope>NUCLEOTIDE SEQUENCE [LARGE SCALE GENOMIC DNA]</scope>
    <source>
        <strain evidence="3">CGMCC 4.7289</strain>
    </source>
</reference>
<dbReference type="InterPro" id="IPR036397">
    <property type="entry name" value="RNaseH_sf"/>
</dbReference>
<dbReference type="RefSeq" id="WP_253757580.1">
    <property type="nucleotide sequence ID" value="NZ_JAMZDZ010000001.1"/>
</dbReference>
<dbReference type="InterPro" id="IPR012337">
    <property type="entry name" value="RNaseH-like_sf"/>
</dbReference>
<accession>A0ABV8LI13</accession>
<dbReference type="EMBL" id="JBHSAY010000005">
    <property type="protein sequence ID" value="MFC4130606.1"/>
    <property type="molecule type" value="Genomic_DNA"/>
</dbReference>
<sequence>MTMRIGHADSIGKRRGTPAAHAKYGRLAPVGSPLWHAADIVALDLEGSGAQDHAAEAILEVAAVPLLNGQPDLDRAFTSLVNPGRPIPPRSWLAPGLTDGVLATAPAFDSIAPTLAELIDGKWVLGHNVQVDWRLLSGHLPGLRPAGLLDTLQLARTMAFPDRKLSTLVDSLRLREAMHAAAGSSQPHRAYWDSVAAAYLLPKLIYRLWPKRPPTFESLRLMAGVPLPAEPVDQPGLFD</sequence>
<evidence type="ECO:0000313" key="3">
    <source>
        <dbReference type="Proteomes" id="UP001595816"/>
    </source>
</evidence>
<name>A0ABV8LI13_9ACTN</name>
<organism evidence="2 3">
    <name type="scientific">Hamadaea flava</name>
    <dbReference type="NCBI Taxonomy" id="1742688"/>
    <lineage>
        <taxon>Bacteria</taxon>
        <taxon>Bacillati</taxon>
        <taxon>Actinomycetota</taxon>
        <taxon>Actinomycetes</taxon>
        <taxon>Micromonosporales</taxon>
        <taxon>Micromonosporaceae</taxon>
        <taxon>Hamadaea</taxon>
    </lineage>
</organism>
<proteinExistence type="predicted"/>
<dbReference type="Gene3D" id="3.30.420.10">
    <property type="entry name" value="Ribonuclease H-like superfamily/Ribonuclease H"/>
    <property type="match status" value="1"/>
</dbReference>